<comment type="caution">
    <text evidence="3">The sequence shown here is derived from an EMBL/GenBank/DDBJ whole genome shotgun (WGS) entry which is preliminary data.</text>
</comment>
<name>A0A356LIE2_9BURK</name>
<evidence type="ECO:0000313" key="4">
    <source>
        <dbReference type="Proteomes" id="UP000264036"/>
    </source>
</evidence>
<dbReference type="InterPro" id="IPR035905">
    <property type="entry name" value="Barstar-like_sf"/>
</dbReference>
<dbReference type="Proteomes" id="UP000264036">
    <property type="component" value="Unassembled WGS sequence"/>
</dbReference>
<sequence length="109" mass="12594">MSMRTSKRRRMKAVRRPPAPLKTCELTHIHSIDDVYDQLQIALHLPQYFGRNLDALYDSLSADVKGPYRIVWHGHARSAIELGELYYEGLLDIFRAVAGERDDVQLELD</sequence>
<feature type="domain" description="Barstar (barnase inhibitor)" evidence="2">
    <location>
        <begin position="22"/>
        <end position="102"/>
    </location>
</feature>
<proteinExistence type="inferred from homology"/>
<dbReference type="InterPro" id="IPR000468">
    <property type="entry name" value="Barstar"/>
</dbReference>
<dbReference type="Gene3D" id="3.30.370.10">
    <property type="entry name" value="Barstar-like"/>
    <property type="match status" value="1"/>
</dbReference>
<evidence type="ECO:0000313" key="3">
    <source>
        <dbReference type="EMBL" id="HBP30508.1"/>
    </source>
</evidence>
<dbReference type="Pfam" id="PF01337">
    <property type="entry name" value="Barstar"/>
    <property type="match status" value="1"/>
</dbReference>
<evidence type="ECO:0000256" key="1">
    <source>
        <dbReference type="ARBA" id="ARBA00006845"/>
    </source>
</evidence>
<accession>A0A356LIE2</accession>
<gene>
    <name evidence="3" type="ORF">DD666_13960</name>
</gene>
<comment type="similarity">
    <text evidence="1">Belongs to the barstar family.</text>
</comment>
<evidence type="ECO:0000259" key="2">
    <source>
        <dbReference type="Pfam" id="PF01337"/>
    </source>
</evidence>
<dbReference type="SUPFAM" id="SSF52038">
    <property type="entry name" value="Barstar-related"/>
    <property type="match status" value="1"/>
</dbReference>
<reference evidence="3 4" key="1">
    <citation type="journal article" date="2018" name="Nat. Biotechnol.">
        <title>A standardized bacterial taxonomy based on genome phylogeny substantially revises the tree of life.</title>
        <authorList>
            <person name="Parks D.H."/>
            <person name="Chuvochina M."/>
            <person name="Waite D.W."/>
            <person name="Rinke C."/>
            <person name="Skarshewski A."/>
            <person name="Chaumeil P.A."/>
            <person name="Hugenholtz P."/>
        </authorList>
    </citation>
    <scope>NUCLEOTIDE SEQUENCE [LARGE SCALE GENOMIC DNA]</scope>
    <source>
        <strain evidence="3">UBA10707</strain>
    </source>
</reference>
<organism evidence="3 4">
    <name type="scientific">Advenella kashmirensis</name>
    <dbReference type="NCBI Taxonomy" id="310575"/>
    <lineage>
        <taxon>Bacteria</taxon>
        <taxon>Pseudomonadati</taxon>
        <taxon>Pseudomonadota</taxon>
        <taxon>Betaproteobacteria</taxon>
        <taxon>Burkholderiales</taxon>
        <taxon>Alcaligenaceae</taxon>
    </lineage>
</organism>
<dbReference type="AlphaFoldDB" id="A0A356LIE2"/>
<dbReference type="EMBL" id="DOEK01000029">
    <property type="protein sequence ID" value="HBP30508.1"/>
    <property type="molecule type" value="Genomic_DNA"/>
</dbReference>
<protein>
    <submittedName>
        <fullName evidence="3">Barnase inhibitor</fullName>
    </submittedName>
</protein>